<evidence type="ECO:0000256" key="10">
    <source>
        <dbReference type="ARBA" id="ARBA00023237"/>
    </source>
</evidence>
<dbReference type="InterPro" id="IPR037066">
    <property type="entry name" value="Plug_dom_sf"/>
</dbReference>
<dbReference type="AlphaFoldDB" id="A0A7G9TDL7"/>
<dbReference type="PROSITE" id="PS52016">
    <property type="entry name" value="TONB_DEPENDENT_REC_3"/>
    <property type="match status" value="1"/>
</dbReference>
<evidence type="ECO:0000256" key="14">
    <source>
        <dbReference type="SAM" id="SignalP"/>
    </source>
</evidence>
<dbReference type="EMBL" id="CP060731">
    <property type="protein sequence ID" value="QNN78192.1"/>
    <property type="molecule type" value="Genomic_DNA"/>
</dbReference>
<keyword evidence="3 11" id="KW-1134">Transmembrane beta strand</keyword>
<dbReference type="GeneID" id="81469671"/>
<sequence>MQSRTFSSPSLLALAVAMALPFAAQAQEATDLDEVVVSGTRTEVAVEDSLVPAQVIGRDAIQRSQARSLGELLQGRAGISIANQGGAGKITTLNLRGAESDHVLVLVDGVRMGSATAGLPALQDLPIDQIDRVEIVRGPRSSLWGSEAIGGVIQVFTRRNTGKVRPNVRIGVGSDSTREASAGIGGGVGRGWFGADVAYTRTDGFNACRGTGGDAANPFGAGCFTDEPDRDGYRNTSATLRGGYSFTDTLALEANALRAEGKSEFDGSFTNRSETVQQVLGTKLRYTPSDKVNLLLSLGRNHDKSDDFHDDVQSGYFQTRRYVASAQGDFTVAANQLLTAGIDWQDDRVESTTLFAVTRRDNLAGFVEYQGRLGAHQLQASIRNDDNEQFGNHTTGSLGYGFGFGNGLKLTASVATGFKAPSFNDLYYPFFGNPDLKPEESESVNLGIAQYADTWNWTFNVYQNKVDQLISYDSQIFLPNNIDEARIRGAEFTVDFTLAGFDIATQLSHTDPRNRSAGPNHDNLLARRPRNTARIDVDRAFGDFRTGLTFNAAGERYDNLANTDRLGGYSTLDLRLEYAIAPAWTLQAKVGNVFDRDYETVAWYNQAGRTYGLSLRYQPQD</sequence>
<dbReference type="CDD" id="cd01347">
    <property type="entry name" value="ligand_gated_channel"/>
    <property type="match status" value="1"/>
</dbReference>
<dbReference type="InterPro" id="IPR010101">
    <property type="entry name" value="B12_transptr_BtuB"/>
</dbReference>
<evidence type="ECO:0000256" key="7">
    <source>
        <dbReference type="ARBA" id="ARBA00023077"/>
    </source>
</evidence>
<keyword evidence="10 11" id="KW-0998">Cell outer membrane</keyword>
<dbReference type="InterPro" id="IPR036942">
    <property type="entry name" value="Beta-barrel_TonB_sf"/>
</dbReference>
<dbReference type="Pfam" id="PF07715">
    <property type="entry name" value="Plug"/>
    <property type="match status" value="1"/>
</dbReference>
<evidence type="ECO:0000313" key="18">
    <source>
        <dbReference type="Proteomes" id="UP000515838"/>
    </source>
</evidence>
<dbReference type="GO" id="GO:0006811">
    <property type="term" value="P:monoatomic ion transport"/>
    <property type="evidence" value="ECO:0007669"/>
    <property type="project" value="UniProtKB-KW"/>
</dbReference>
<dbReference type="PANTHER" id="PTHR30069:SF53">
    <property type="entry name" value="COLICIN I RECEPTOR-RELATED"/>
    <property type="match status" value="1"/>
</dbReference>
<evidence type="ECO:0000256" key="12">
    <source>
        <dbReference type="RuleBase" id="RU003357"/>
    </source>
</evidence>
<dbReference type="SUPFAM" id="SSF56935">
    <property type="entry name" value="Porins"/>
    <property type="match status" value="1"/>
</dbReference>
<dbReference type="GO" id="GO:0046930">
    <property type="term" value="C:pore complex"/>
    <property type="evidence" value="ECO:0007669"/>
    <property type="project" value="UniProtKB-KW"/>
</dbReference>
<keyword evidence="2 11" id="KW-0813">Transport</keyword>
<keyword evidence="4 11" id="KW-0812">Transmembrane</keyword>
<reference evidence="17 18" key="1">
    <citation type="submission" date="2020-08" db="EMBL/GenBank/DDBJ databases">
        <title>Streptomycin Non-resistant strain, P. mexicana.</title>
        <authorList>
            <person name="Ganesh-Kumar S."/>
            <person name="Zhe T."/>
            <person name="Yu Z."/>
            <person name="Min Y."/>
        </authorList>
    </citation>
    <scope>NUCLEOTIDE SEQUENCE [LARGE SCALE GENOMIC DNA]</scope>
    <source>
        <strain evidence="17 18">GTZY2</strain>
    </source>
</reference>
<evidence type="ECO:0000256" key="8">
    <source>
        <dbReference type="ARBA" id="ARBA00023114"/>
    </source>
</evidence>
<dbReference type="PANTHER" id="PTHR30069">
    <property type="entry name" value="TONB-DEPENDENT OUTER MEMBRANE RECEPTOR"/>
    <property type="match status" value="1"/>
</dbReference>
<dbReference type="Gene3D" id="2.170.130.10">
    <property type="entry name" value="TonB-dependent receptor, plug domain"/>
    <property type="match status" value="1"/>
</dbReference>
<name>A0A7G9TDL7_PSEMX</name>
<feature type="region of interest" description="Disordered" evidence="13">
    <location>
        <begin position="509"/>
        <end position="528"/>
    </location>
</feature>
<evidence type="ECO:0000256" key="1">
    <source>
        <dbReference type="ARBA" id="ARBA00004571"/>
    </source>
</evidence>
<keyword evidence="6" id="KW-0406">Ion transport</keyword>
<evidence type="ECO:0000256" key="6">
    <source>
        <dbReference type="ARBA" id="ARBA00023065"/>
    </source>
</evidence>
<evidence type="ECO:0000256" key="5">
    <source>
        <dbReference type="ARBA" id="ARBA00022729"/>
    </source>
</evidence>
<dbReference type="Proteomes" id="UP000515838">
    <property type="component" value="Chromosome"/>
</dbReference>
<organism evidence="17 18">
    <name type="scientific">Pseudoxanthomonas mexicana</name>
    <dbReference type="NCBI Taxonomy" id="128785"/>
    <lineage>
        <taxon>Bacteria</taxon>
        <taxon>Pseudomonadati</taxon>
        <taxon>Pseudomonadota</taxon>
        <taxon>Gammaproteobacteria</taxon>
        <taxon>Lysobacterales</taxon>
        <taxon>Lysobacteraceae</taxon>
        <taxon>Pseudoxanthomonas</taxon>
    </lineage>
</organism>
<dbReference type="InterPro" id="IPR000531">
    <property type="entry name" value="Beta-barrel_TonB"/>
</dbReference>
<gene>
    <name evidence="17" type="primary">btuB</name>
    <name evidence="17" type="ORF">IAE60_01760</name>
</gene>
<comment type="subcellular location">
    <subcellularLocation>
        <location evidence="1 11">Cell outer membrane</location>
        <topology evidence="1 11">Multi-pass membrane protein</topology>
    </subcellularLocation>
</comment>
<accession>A0A7G9TDL7</accession>
<dbReference type="GO" id="GO:0015420">
    <property type="term" value="F:ABC-type vitamin B12 transporter activity"/>
    <property type="evidence" value="ECO:0007669"/>
    <property type="project" value="InterPro"/>
</dbReference>
<evidence type="ECO:0000256" key="3">
    <source>
        <dbReference type="ARBA" id="ARBA00022452"/>
    </source>
</evidence>
<dbReference type="RefSeq" id="WP_187573627.1">
    <property type="nucleotide sequence ID" value="NZ_CP060731.1"/>
</dbReference>
<dbReference type="GO" id="GO:0015288">
    <property type="term" value="F:porin activity"/>
    <property type="evidence" value="ECO:0007669"/>
    <property type="project" value="UniProtKB-KW"/>
</dbReference>
<evidence type="ECO:0000259" key="15">
    <source>
        <dbReference type="Pfam" id="PF00593"/>
    </source>
</evidence>
<dbReference type="Gene3D" id="2.40.170.20">
    <property type="entry name" value="TonB-dependent receptor, beta-barrel domain"/>
    <property type="match status" value="1"/>
</dbReference>
<feature type="domain" description="TonB-dependent receptor plug" evidence="16">
    <location>
        <begin position="47"/>
        <end position="152"/>
    </location>
</feature>
<proteinExistence type="inferred from homology"/>
<feature type="signal peptide" evidence="14">
    <location>
        <begin position="1"/>
        <end position="26"/>
    </location>
</feature>
<dbReference type="InterPro" id="IPR039426">
    <property type="entry name" value="TonB-dep_rcpt-like"/>
</dbReference>
<evidence type="ECO:0000256" key="9">
    <source>
        <dbReference type="ARBA" id="ARBA00023136"/>
    </source>
</evidence>
<keyword evidence="7 12" id="KW-0798">TonB box</keyword>
<evidence type="ECO:0000256" key="4">
    <source>
        <dbReference type="ARBA" id="ARBA00022692"/>
    </source>
</evidence>
<feature type="domain" description="TonB-dependent receptor-like beta-barrel" evidence="15">
    <location>
        <begin position="206"/>
        <end position="593"/>
    </location>
</feature>
<keyword evidence="5 14" id="KW-0732">Signal</keyword>
<dbReference type="InterPro" id="IPR012910">
    <property type="entry name" value="Plug_dom"/>
</dbReference>
<evidence type="ECO:0000256" key="2">
    <source>
        <dbReference type="ARBA" id="ARBA00022448"/>
    </source>
</evidence>
<dbReference type="NCBIfam" id="TIGR01779">
    <property type="entry name" value="TonB-B12"/>
    <property type="match status" value="1"/>
</dbReference>
<feature type="chain" id="PRO_5028944787" evidence="14">
    <location>
        <begin position="27"/>
        <end position="621"/>
    </location>
</feature>
<evidence type="ECO:0000259" key="16">
    <source>
        <dbReference type="Pfam" id="PF07715"/>
    </source>
</evidence>
<dbReference type="GO" id="GO:0009279">
    <property type="term" value="C:cell outer membrane"/>
    <property type="evidence" value="ECO:0007669"/>
    <property type="project" value="UniProtKB-SubCell"/>
</dbReference>
<keyword evidence="8" id="KW-0626">Porin</keyword>
<comment type="similarity">
    <text evidence="11 12">Belongs to the TonB-dependent receptor family.</text>
</comment>
<keyword evidence="17" id="KW-0675">Receptor</keyword>
<protein>
    <submittedName>
        <fullName evidence="17">TonB-dependent vitamin B12 receptor</fullName>
    </submittedName>
</protein>
<evidence type="ECO:0000313" key="17">
    <source>
        <dbReference type="EMBL" id="QNN78192.1"/>
    </source>
</evidence>
<evidence type="ECO:0000256" key="13">
    <source>
        <dbReference type="SAM" id="MobiDB-lite"/>
    </source>
</evidence>
<evidence type="ECO:0000256" key="11">
    <source>
        <dbReference type="PROSITE-ProRule" id="PRU01360"/>
    </source>
</evidence>
<dbReference type="Pfam" id="PF00593">
    <property type="entry name" value="TonB_dep_Rec_b-barrel"/>
    <property type="match status" value="1"/>
</dbReference>
<keyword evidence="9 11" id="KW-0472">Membrane</keyword>